<feature type="transmembrane region" description="Helical" evidence="1">
    <location>
        <begin position="59"/>
        <end position="82"/>
    </location>
</feature>
<keyword evidence="1" id="KW-1133">Transmembrane helix</keyword>
<evidence type="ECO:0000313" key="3">
    <source>
        <dbReference type="WBParaSite" id="SPAL_0001011166.1"/>
    </source>
</evidence>
<protein>
    <submittedName>
        <fullName evidence="3">Uncharacterized protein</fullName>
    </submittedName>
</protein>
<keyword evidence="1" id="KW-0812">Transmembrane</keyword>
<dbReference type="AlphaFoldDB" id="A0A0N5BWB3"/>
<dbReference type="Proteomes" id="UP000046392">
    <property type="component" value="Unplaced"/>
</dbReference>
<name>A0A0N5BWB3_STREA</name>
<evidence type="ECO:0000256" key="1">
    <source>
        <dbReference type="SAM" id="Phobius"/>
    </source>
</evidence>
<proteinExistence type="predicted"/>
<keyword evidence="1" id="KW-0472">Membrane</keyword>
<keyword evidence="2" id="KW-1185">Reference proteome</keyword>
<organism evidence="2 3">
    <name type="scientific">Strongyloides papillosus</name>
    <name type="common">Intestinal threadworm</name>
    <dbReference type="NCBI Taxonomy" id="174720"/>
    <lineage>
        <taxon>Eukaryota</taxon>
        <taxon>Metazoa</taxon>
        <taxon>Ecdysozoa</taxon>
        <taxon>Nematoda</taxon>
        <taxon>Chromadorea</taxon>
        <taxon>Rhabditida</taxon>
        <taxon>Tylenchina</taxon>
        <taxon>Panagrolaimomorpha</taxon>
        <taxon>Strongyloidoidea</taxon>
        <taxon>Strongyloididae</taxon>
        <taxon>Strongyloides</taxon>
    </lineage>
</organism>
<reference evidence="3" key="1">
    <citation type="submission" date="2017-02" db="UniProtKB">
        <authorList>
            <consortium name="WormBaseParasite"/>
        </authorList>
    </citation>
    <scope>IDENTIFICATION</scope>
</reference>
<dbReference type="WBParaSite" id="SPAL_0001011166.1">
    <property type="protein sequence ID" value="SPAL_0001011166.1"/>
    <property type="gene ID" value="SPAL_0001011166"/>
</dbReference>
<evidence type="ECO:0000313" key="2">
    <source>
        <dbReference type="Proteomes" id="UP000046392"/>
    </source>
</evidence>
<sequence length="101" mass="11588">MGNRIADVSSLATAAFFFYNDASSIDHIIYTLYYVVSVAASMGMAVVPSNERLSSRRNLLSFIIAPALFCLQYIYIYLYIYLFKNTLKKSRKKINIFLLHI</sequence>
<feature type="transmembrane region" description="Helical" evidence="1">
    <location>
        <begin position="28"/>
        <end position="47"/>
    </location>
</feature>
<accession>A0A0N5BWB3</accession>